<keyword evidence="5" id="KW-1185">Reference proteome</keyword>
<gene>
    <name evidence="4" type="ORF">PACLA_8A082269</name>
</gene>
<dbReference type="Gene3D" id="1.20.120.2010">
    <property type="entry name" value="NAB conserved domain 2"/>
    <property type="match status" value="1"/>
</dbReference>
<proteinExistence type="predicted"/>
<evidence type="ECO:0000256" key="2">
    <source>
        <dbReference type="SAM" id="Coils"/>
    </source>
</evidence>
<dbReference type="CDD" id="cd15505">
    <property type="entry name" value="PHD_ING"/>
    <property type="match status" value="1"/>
</dbReference>
<feature type="compositionally biased region" description="Basic and acidic residues" evidence="3">
    <location>
        <begin position="17"/>
        <end position="40"/>
    </location>
</feature>
<feature type="compositionally biased region" description="Acidic residues" evidence="3">
    <location>
        <begin position="601"/>
        <end position="610"/>
    </location>
</feature>
<protein>
    <submittedName>
        <fullName evidence="4">Uncharacterized protein</fullName>
    </submittedName>
</protein>
<feature type="compositionally biased region" description="Basic and acidic residues" evidence="3">
    <location>
        <begin position="299"/>
        <end position="313"/>
    </location>
</feature>
<evidence type="ECO:0000256" key="3">
    <source>
        <dbReference type="SAM" id="MobiDB-lite"/>
    </source>
</evidence>
<evidence type="ECO:0000313" key="4">
    <source>
        <dbReference type="EMBL" id="CAB4030192.1"/>
    </source>
</evidence>
<dbReference type="EMBL" id="CACRXK020016700">
    <property type="protein sequence ID" value="CAB4030192.1"/>
    <property type="molecule type" value="Genomic_DNA"/>
</dbReference>
<evidence type="ECO:0000256" key="1">
    <source>
        <dbReference type="ARBA" id="ARBA00022853"/>
    </source>
</evidence>
<feature type="non-terminal residue" evidence="4">
    <location>
        <position position="1403"/>
    </location>
</feature>
<dbReference type="InterPro" id="IPR038398">
    <property type="entry name" value="NCD2_sf"/>
</dbReference>
<dbReference type="InterPro" id="IPR011011">
    <property type="entry name" value="Znf_FYVE_PHD"/>
</dbReference>
<feature type="region of interest" description="Disordered" evidence="3">
    <location>
        <begin position="248"/>
        <end position="269"/>
    </location>
</feature>
<dbReference type="InterPro" id="IPR028651">
    <property type="entry name" value="ING_fam"/>
</dbReference>
<keyword evidence="2" id="KW-0175">Coiled coil</keyword>
<dbReference type="GO" id="GO:0006325">
    <property type="term" value="P:chromatin organization"/>
    <property type="evidence" value="ECO:0007669"/>
    <property type="project" value="UniProtKB-KW"/>
</dbReference>
<sequence length="1403" mass="159408">MSKLKAFCQQQQGGELGNKKPAEHELEHGDVMKKTGHETSHLSAQRTIGKDGKLGPRVSIQSEEEERTKNVVKVGVNVDDLKADSKLFGQKSKNDDDLTTWQKKMNESALLLCMENPSLTLKRGELLEKAREKVDNDGFVYKKGKSRSKKYGAASMEENKAKRPKLEANERRTLIEETKISINEQNEKLAMLEREKCKLVNMKQFGSASVILDRISSARKEKGQLSKKLGALEQKEAKSIKRKLALTEREKDTGQKGNKKMPGCENKGNLMDKYLKPQTAVDNNVQEEIQVVEENNQSVREKDPVSEVGKDNETNESDEKDLFLEDAALAFETENVHTDTYLKYLRYARSPLGKKELYKISSGVYISQLKDLTLDDYIACRQQYCTNFHNLKGVISACSQCRGLVNTAKEIQQKGMIKVSDTFKKHFGEVTYSSEKAVRRFMGLPVAVFELGNASNGTQALFMIEQYPGIDYIKYVDLIKSASSSTAGTTSFPIITKEKLVALCELASSERDRKLIKYAMCADLSNKKAKKYGISDWNSQKNEIESAIIRVEEIRKQINELASIEEATVLRNYGIEIESDDESLVSTESGETCTWLSEKEFESEDDSESDQDGKMADDCISDSPINPNRERNENVPPDPPECSVPSFEHLMCILRQSKLNWFLFVENVATATRTLSADVRSQLLSNFAYFLSSSDLTEDEEKQVEESRQSFLLYQRDRIENDRTVNMLQGTVCSDSESDNPDEWIDVPDIRAEAGKKLIQKTRRSIRQKAKRRIATRIAEECLLKRRIPKCVGRVLRDFPDIGKEIEQFVQSRRVGADAWRRTGILTFDGNVKQGQKVTFKRIKEHLEKKYKTTFSYGTIVQLCVVRNKRRLSAKRYKGVARITCRRARKGFSLRFNPDAHWSCSLYKGLSKVQLHDGTDKCVFNRDDAAGFRLDTTYTHKQNKLVSSSNSTEVTTRTDFVNKYSSVLQVTSYLIMETENTSDLCAAVVKGQASFNKNPAQHLSDLTMLQNVESFKDAFNKDVECVRVDGAADEGPGHEEVQFYLTERHLSKVCTIVSARHSGGSYLNKVELLNGCISVAHSNVFIPSTLNGPCRAADGSIDEEKVKSNQETASDVYIDRVSGATFNERKIYFTKGASDAQADYNQSRRDHLLTFLKGNKEQKAILKKEQPTLFKYFEEVWMVRNSHMLKGLPSQYIFALLLCYKKDCIHKLCQKGKPDEDRRWYKDGPLLSHIPLPIPDPKRPWGSNTCTECQSFCAGHFLSPEEHFKHVSEYGTKDCHFSPPSQVIKTEFNKKARQAQPLDEATKICLAKKTLLNKEEVEMSVDHLSCLAEHRRAGAKKAAKTRAKNKAQKRPLYCFCQKPDDGDKAMVACDNPTCKFQWFHFECIGLDEEEELIWEWFCH</sequence>
<feature type="region of interest" description="Disordered" evidence="3">
    <location>
        <begin position="596"/>
        <end position="640"/>
    </location>
</feature>
<name>A0A7D9LCV9_PARCT</name>
<keyword evidence="1" id="KW-0156">Chromatin regulator</keyword>
<accession>A0A7D9LCV9</accession>
<feature type="region of interest" description="Disordered" evidence="3">
    <location>
        <begin position="1"/>
        <end position="66"/>
    </location>
</feature>
<evidence type="ECO:0000313" key="5">
    <source>
        <dbReference type="Proteomes" id="UP001152795"/>
    </source>
</evidence>
<reference evidence="4" key="1">
    <citation type="submission" date="2020-04" db="EMBL/GenBank/DDBJ databases">
        <authorList>
            <person name="Alioto T."/>
            <person name="Alioto T."/>
            <person name="Gomez Garrido J."/>
        </authorList>
    </citation>
    <scope>NUCLEOTIDE SEQUENCE</scope>
    <source>
        <strain evidence="4">A484AB</strain>
    </source>
</reference>
<dbReference type="OrthoDB" id="5984439at2759"/>
<dbReference type="SUPFAM" id="SSF57903">
    <property type="entry name" value="FYVE/PHD zinc finger"/>
    <property type="match status" value="1"/>
</dbReference>
<dbReference type="Proteomes" id="UP001152795">
    <property type="component" value="Unassembled WGS sequence"/>
</dbReference>
<dbReference type="Gene3D" id="3.30.40.10">
    <property type="entry name" value="Zinc/RING finger domain, C3HC4 (zinc finger)"/>
    <property type="match status" value="1"/>
</dbReference>
<dbReference type="PANTHER" id="PTHR10333:SF42">
    <property type="entry name" value="INHIBITOR OF GROWTH PROTEIN 5"/>
    <property type="match status" value="1"/>
</dbReference>
<organism evidence="4 5">
    <name type="scientific">Paramuricea clavata</name>
    <name type="common">Red gorgonian</name>
    <name type="synonym">Violescent sea-whip</name>
    <dbReference type="NCBI Taxonomy" id="317549"/>
    <lineage>
        <taxon>Eukaryota</taxon>
        <taxon>Metazoa</taxon>
        <taxon>Cnidaria</taxon>
        <taxon>Anthozoa</taxon>
        <taxon>Octocorallia</taxon>
        <taxon>Malacalcyonacea</taxon>
        <taxon>Plexauridae</taxon>
        <taxon>Paramuricea</taxon>
    </lineage>
</organism>
<feature type="coiled-coil region" evidence="2">
    <location>
        <begin position="175"/>
        <end position="235"/>
    </location>
</feature>
<feature type="region of interest" description="Disordered" evidence="3">
    <location>
        <begin position="294"/>
        <end position="319"/>
    </location>
</feature>
<comment type="caution">
    <text evidence="4">The sequence shown here is derived from an EMBL/GenBank/DDBJ whole genome shotgun (WGS) entry which is preliminary data.</text>
</comment>
<dbReference type="InterPro" id="IPR013083">
    <property type="entry name" value="Znf_RING/FYVE/PHD"/>
</dbReference>
<dbReference type="PANTHER" id="PTHR10333">
    <property type="entry name" value="INHIBITOR OF GROWTH PROTEIN"/>
    <property type="match status" value="1"/>
</dbReference>